<dbReference type="InterPro" id="IPR055414">
    <property type="entry name" value="LRR_R13L4/SHOC2-like"/>
</dbReference>
<dbReference type="SUPFAM" id="SSF52047">
    <property type="entry name" value="RNI-like"/>
    <property type="match status" value="1"/>
</dbReference>
<dbReference type="InterPro" id="IPR046956">
    <property type="entry name" value="RLP23-like"/>
</dbReference>
<evidence type="ECO:0000313" key="13">
    <source>
        <dbReference type="EMBL" id="KAF3442377.1"/>
    </source>
</evidence>
<evidence type="ECO:0000256" key="2">
    <source>
        <dbReference type="ARBA" id="ARBA00009592"/>
    </source>
</evidence>
<accession>A0A8K0GYI5</accession>
<proteinExistence type="inferred from homology"/>
<keyword evidence="10" id="KW-0675">Receptor</keyword>
<dbReference type="SMART" id="SM00365">
    <property type="entry name" value="LRR_SD22"/>
    <property type="match status" value="5"/>
</dbReference>
<sequence>MKYWKTEKDCCSWDGVTCSVVTGRIISLDLNCSWLHGPLHSNSSLFKLRQLQRLSLAFNNFTLSSIPSQLSQLSRLTHLNLSSSFVSGNIPPEISWLTKLVSLDLSYNFIYNYWSIQRLLHLQNVDLITKLVENMTNLKQLYLDSVDMSSTVIPESLANLSSLETLSLFDCNLHGRFPKNIFHLPEIRDLDVSFNPDLVGFLPEFHSGSNLTSLTLSSTKFSGTLPKSIGNLKYLNSLDIYSCSFSGTLPSTLWNLSELTNLDLSYSNFGGKVPFSLGKLTQLESLYLSSNNYSGQIPYSVRVLKKLRDLDLSGNKLDGEIPKSISNLTNLEYLGLGSNFFSGIVDWGIFSDMKELKRLNLSYNKISKFTSAQRMNSIIPKLTGFYLASCNISEFPEFLKSQDKLQTLDLSNNRIEGPIPNWLLDVATESLSRLNLSYNFISSWEQAPSILPWKKLIYLGLHSNKLQGSLVVPSLSTEYFIISGNNLSGSIHPSFCKLIHLRVLDVSDNNLTGTIPPCLGKNDTSILELRTLDLSNNQLQGKVPRSLVQCRNLEILNLGHNQIRDTFPFWLAKLPELQVLVLRSNKFYGPIWHQNKFSGFMKLRIIDLSFNEFSGNLRSEIFRSWNAMTEVSSQDNSSRLKYMGNYSYYQDSVTVMNKGLEMVLVKITTIFTSIDLSNNRFDGEIPRSIGNLQWLHVLNLSSNSFAGLIPSSFGNIKQFESLDLSNNKLSGRIPEELRKLTFLAYLNLSQNHLTGPIPQGEQFSTFLSSAFEGTGDCVAGQ</sequence>
<dbReference type="EMBL" id="VOIH02000007">
    <property type="protein sequence ID" value="KAF3442377.1"/>
    <property type="molecule type" value="Genomic_DNA"/>
</dbReference>
<evidence type="ECO:0000256" key="11">
    <source>
        <dbReference type="ARBA" id="ARBA00023180"/>
    </source>
</evidence>
<dbReference type="PRINTS" id="PR00019">
    <property type="entry name" value="LEURICHRPT"/>
</dbReference>
<keyword evidence="3" id="KW-1003">Cell membrane</keyword>
<dbReference type="AlphaFoldDB" id="A0A8K0GYI5"/>
<dbReference type="Gene3D" id="3.80.10.10">
    <property type="entry name" value="Ribonuclease Inhibitor"/>
    <property type="match status" value="6"/>
</dbReference>
<evidence type="ECO:0000259" key="12">
    <source>
        <dbReference type="Pfam" id="PF23598"/>
    </source>
</evidence>
<dbReference type="OrthoDB" id="1394818at2759"/>
<evidence type="ECO:0000256" key="6">
    <source>
        <dbReference type="ARBA" id="ARBA00022729"/>
    </source>
</evidence>
<dbReference type="InterPro" id="IPR032675">
    <property type="entry name" value="LRR_dom_sf"/>
</dbReference>
<evidence type="ECO:0000256" key="9">
    <source>
        <dbReference type="ARBA" id="ARBA00023136"/>
    </source>
</evidence>
<dbReference type="GO" id="GO:0009791">
    <property type="term" value="P:post-embryonic development"/>
    <property type="evidence" value="ECO:0007669"/>
    <property type="project" value="UniProtKB-ARBA"/>
</dbReference>
<dbReference type="FunFam" id="3.80.10.10:FF:000233">
    <property type="entry name" value="Leucine-rich repeat receptor-like protein kinase TDR"/>
    <property type="match status" value="1"/>
</dbReference>
<keyword evidence="5" id="KW-0812">Transmembrane</keyword>
<keyword evidence="9" id="KW-0472">Membrane</keyword>
<evidence type="ECO:0000256" key="4">
    <source>
        <dbReference type="ARBA" id="ARBA00022614"/>
    </source>
</evidence>
<dbReference type="GO" id="GO:0005886">
    <property type="term" value="C:plasma membrane"/>
    <property type="evidence" value="ECO:0007669"/>
    <property type="project" value="UniProtKB-SubCell"/>
</dbReference>
<comment type="similarity">
    <text evidence="2">Belongs to the RLP family.</text>
</comment>
<dbReference type="Proteomes" id="UP000796880">
    <property type="component" value="Unassembled WGS sequence"/>
</dbReference>
<protein>
    <recommendedName>
        <fullName evidence="12">Disease resistance R13L4/SHOC-2-like LRR domain-containing protein</fullName>
    </recommendedName>
</protein>
<reference evidence="13" key="1">
    <citation type="submission" date="2020-03" db="EMBL/GenBank/DDBJ databases">
        <title>A high-quality chromosome-level genome assembly of a woody plant with both climbing and erect habits, Rhamnella rubrinervis.</title>
        <authorList>
            <person name="Lu Z."/>
            <person name="Yang Y."/>
            <person name="Zhu X."/>
            <person name="Sun Y."/>
        </authorList>
    </citation>
    <scope>NUCLEOTIDE SEQUENCE</scope>
    <source>
        <strain evidence="13">BYM</strain>
        <tissue evidence="13">Leaf</tissue>
    </source>
</reference>
<dbReference type="Pfam" id="PF13855">
    <property type="entry name" value="LRR_8"/>
    <property type="match status" value="2"/>
</dbReference>
<keyword evidence="6" id="KW-0732">Signal</keyword>
<evidence type="ECO:0000256" key="10">
    <source>
        <dbReference type="ARBA" id="ARBA00023170"/>
    </source>
</evidence>
<evidence type="ECO:0000256" key="5">
    <source>
        <dbReference type="ARBA" id="ARBA00022692"/>
    </source>
</evidence>
<evidence type="ECO:0000256" key="1">
    <source>
        <dbReference type="ARBA" id="ARBA00004251"/>
    </source>
</evidence>
<evidence type="ECO:0000256" key="7">
    <source>
        <dbReference type="ARBA" id="ARBA00022737"/>
    </source>
</evidence>
<evidence type="ECO:0000256" key="8">
    <source>
        <dbReference type="ARBA" id="ARBA00022989"/>
    </source>
</evidence>
<dbReference type="InterPro" id="IPR003591">
    <property type="entry name" value="Leu-rich_rpt_typical-subtyp"/>
</dbReference>
<dbReference type="PANTHER" id="PTHR48061">
    <property type="entry name" value="LEUCINE-RICH REPEAT RECEPTOR PROTEIN KINASE EMS1-LIKE-RELATED"/>
    <property type="match status" value="1"/>
</dbReference>
<evidence type="ECO:0000313" key="14">
    <source>
        <dbReference type="Proteomes" id="UP000796880"/>
    </source>
</evidence>
<dbReference type="PROSITE" id="PS51450">
    <property type="entry name" value="LRR"/>
    <property type="match status" value="2"/>
</dbReference>
<comment type="subcellular location">
    <subcellularLocation>
        <location evidence="1">Cell membrane</location>
        <topology evidence="1">Single-pass type I membrane protein</topology>
    </subcellularLocation>
</comment>
<dbReference type="Pfam" id="PF23598">
    <property type="entry name" value="LRR_14"/>
    <property type="match status" value="1"/>
</dbReference>
<dbReference type="PANTHER" id="PTHR48061:SF46">
    <property type="entry name" value="LEUCINE-RICH REPEAT-CONTAINING N-TERMINAL PLANT-TYPE DOMAIN-CONTAINING PROTEIN"/>
    <property type="match status" value="1"/>
</dbReference>
<gene>
    <name evidence="13" type="ORF">FNV43_RR16293</name>
</gene>
<dbReference type="SUPFAM" id="SSF52058">
    <property type="entry name" value="L domain-like"/>
    <property type="match status" value="1"/>
</dbReference>
<keyword evidence="14" id="KW-1185">Reference proteome</keyword>
<organism evidence="13 14">
    <name type="scientific">Rhamnella rubrinervis</name>
    <dbReference type="NCBI Taxonomy" id="2594499"/>
    <lineage>
        <taxon>Eukaryota</taxon>
        <taxon>Viridiplantae</taxon>
        <taxon>Streptophyta</taxon>
        <taxon>Embryophyta</taxon>
        <taxon>Tracheophyta</taxon>
        <taxon>Spermatophyta</taxon>
        <taxon>Magnoliopsida</taxon>
        <taxon>eudicotyledons</taxon>
        <taxon>Gunneridae</taxon>
        <taxon>Pentapetalae</taxon>
        <taxon>rosids</taxon>
        <taxon>fabids</taxon>
        <taxon>Rosales</taxon>
        <taxon>Rhamnaceae</taxon>
        <taxon>rhamnoid group</taxon>
        <taxon>Rhamneae</taxon>
        <taxon>Rhamnella</taxon>
    </lineage>
</organism>
<dbReference type="FunFam" id="3.80.10.10:FF:000095">
    <property type="entry name" value="LRR receptor-like serine/threonine-protein kinase GSO1"/>
    <property type="match status" value="1"/>
</dbReference>
<keyword evidence="7" id="KW-0677">Repeat</keyword>
<dbReference type="Pfam" id="PF00560">
    <property type="entry name" value="LRR_1"/>
    <property type="match status" value="4"/>
</dbReference>
<comment type="caution">
    <text evidence="13">The sequence shown here is derived from an EMBL/GenBank/DDBJ whole genome shotgun (WGS) entry which is preliminary data.</text>
</comment>
<evidence type="ECO:0000256" key="3">
    <source>
        <dbReference type="ARBA" id="ARBA00022475"/>
    </source>
</evidence>
<keyword evidence="8" id="KW-1133">Transmembrane helix</keyword>
<name>A0A8K0GYI5_9ROSA</name>
<keyword evidence="11" id="KW-0325">Glycoprotein</keyword>
<keyword evidence="4" id="KW-0433">Leucine-rich repeat</keyword>
<dbReference type="SMART" id="SM00369">
    <property type="entry name" value="LRR_TYP"/>
    <property type="match status" value="10"/>
</dbReference>
<feature type="domain" description="Disease resistance R13L4/SHOC-2-like LRR" evidence="12">
    <location>
        <begin position="211"/>
        <end position="369"/>
    </location>
</feature>
<dbReference type="InterPro" id="IPR001611">
    <property type="entry name" value="Leu-rich_rpt"/>
</dbReference>